<comment type="caution">
    <text evidence="1">The sequence shown here is derived from an EMBL/GenBank/DDBJ whole genome shotgun (WGS) entry which is preliminary data.</text>
</comment>
<sequence length="198" mass="22123">MTSLNEAFTQLLDALNTRYQTINPTGAAQFYYLVFPPEQALEVKRQLHKWKKRLNDQSYKTREYSFAKELPGLAEKHPLVSRSLQLEATKPASSAEKFAASPKLLHQLTGAAGEKLAADITSRFSGTSDKTVLLLTDLEALHPAVRIGTIENQLTQTLKGPVIVFYPGQRTAKYALKFLGFYPEDGNYRSTHFEATTA</sequence>
<dbReference type="RefSeq" id="WP_191006190.1">
    <property type="nucleotide sequence ID" value="NZ_JACXAD010000019.1"/>
</dbReference>
<evidence type="ECO:0000313" key="2">
    <source>
        <dbReference type="Proteomes" id="UP000612233"/>
    </source>
</evidence>
<reference evidence="1" key="1">
    <citation type="submission" date="2020-09" db="EMBL/GenBank/DDBJ databases">
        <authorList>
            <person name="Kim M.K."/>
        </authorList>
    </citation>
    <scope>NUCLEOTIDE SEQUENCE</scope>
    <source>
        <strain evidence="1">BT664</strain>
    </source>
</reference>
<accession>A0A927BGB2</accession>
<gene>
    <name evidence="1" type="ORF">IC235_15930</name>
</gene>
<dbReference type="Proteomes" id="UP000612233">
    <property type="component" value="Unassembled WGS sequence"/>
</dbReference>
<dbReference type="Pfam" id="PF08747">
    <property type="entry name" value="BrxB"/>
    <property type="match status" value="1"/>
</dbReference>
<dbReference type="EMBL" id="JACXAD010000019">
    <property type="protein sequence ID" value="MBD2769378.1"/>
    <property type="molecule type" value="Genomic_DNA"/>
</dbReference>
<proteinExistence type="predicted"/>
<dbReference type="AlphaFoldDB" id="A0A927BGB2"/>
<protein>
    <submittedName>
        <fullName evidence="1">DUF1788 domain-containing protein</fullName>
    </submittedName>
</protein>
<organism evidence="1 2">
    <name type="scientific">Hymenobacter montanus</name>
    <dbReference type="NCBI Taxonomy" id="2771359"/>
    <lineage>
        <taxon>Bacteria</taxon>
        <taxon>Pseudomonadati</taxon>
        <taxon>Bacteroidota</taxon>
        <taxon>Cytophagia</taxon>
        <taxon>Cytophagales</taxon>
        <taxon>Hymenobacteraceae</taxon>
        <taxon>Hymenobacter</taxon>
    </lineage>
</organism>
<dbReference type="InterPro" id="IPR014858">
    <property type="entry name" value="BrxB"/>
</dbReference>
<keyword evidence="2" id="KW-1185">Reference proteome</keyword>
<evidence type="ECO:0000313" key="1">
    <source>
        <dbReference type="EMBL" id="MBD2769378.1"/>
    </source>
</evidence>
<name>A0A927BGB2_9BACT</name>